<dbReference type="EMBL" id="BONN01000005">
    <property type="protein sequence ID" value="GIG33124.1"/>
    <property type="molecule type" value="Genomic_DNA"/>
</dbReference>
<name>A0A7Y9FHY1_9CELL</name>
<feature type="transmembrane region" description="Helical" evidence="2">
    <location>
        <begin position="374"/>
        <end position="393"/>
    </location>
</feature>
<evidence type="ECO:0000313" key="4">
    <source>
        <dbReference type="EMBL" id="NYD87671.1"/>
    </source>
</evidence>
<dbReference type="EMBL" id="JACCBK010000001">
    <property type="protein sequence ID" value="NYD87671.1"/>
    <property type="molecule type" value="Genomic_DNA"/>
</dbReference>
<feature type="compositionally biased region" description="Pro residues" evidence="1">
    <location>
        <begin position="1"/>
        <end position="15"/>
    </location>
</feature>
<dbReference type="Proteomes" id="UP000618382">
    <property type="component" value="Unassembled WGS sequence"/>
</dbReference>
<keyword evidence="2" id="KW-1133">Transmembrane helix</keyword>
<reference evidence="3 6" key="2">
    <citation type="submission" date="2021-01" db="EMBL/GenBank/DDBJ databases">
        <title>Whole genome shotgun sequence of Cellulomonas oligotrophica NBRC 109435.</title>
        <authorList>
            <person name="Komaki H."/>
            <person name="Tamura T."/>
        </authorList>
    </citation>
    <scope>NUCLEOTIDE SEQUENCE [LARGE SCALE GENOMIC DNA]</scope>
    <source>
        <strain evidence="3 6">NBRC 109435</strain>
    </source>
</reference>
<feature type="transmembrane region" description="Helical" evidence="2">
    <location>
        <begin position="135"/>
        <end position="156"/>
    </location>
</feature>
<reference evidence="4 5" key="1">
    <citation type="submission" date="2020-07" db="EMBL/GenBank/DDBJ databases">
        <title>Sequencing the genomes of 1000 actinobacteria strains.</title>
        <authorList>
            <person name="Klenk H.-P."/>
        </authorList>
    </citation>
    <scope>NUCLEOTIDE SEQUENCE [LARGE SCALE GENOMIC DNA]</scope>
    <source>
        <strain evidence="4 5">DSM 24482</strain>
    </source>
</reference>
<evidence type="ECO:0000313" key="6">
    <source>
        <dbReference type="Proteomes" id="UP000618382"/>
    </source>
</evidence>
<organism evidence="4 5">
    <name type="scientific">Cellulomonas oligotrophica</name>
    <dbReference type="NCBI Taxonomy" id="931536"/>
    <lineage>
        <taxon>Bacteria</taxon>
        <taxon>Bacillati</taxon>
        <taxon>Actinomycetota</taxon>
        <taxon>Actinomycetes</taxon>
        <taxon>Micrococcales</taxon>
        <taxon>Cellulomonadaceae</taxon>
        <taxon>Cellulomonas</taxon>
    </lineage>
</organism>
<sequence length="458" mass="48088">MTTPPTPPTALPEPSPARADASPEAVPAARRARAWLADLTGVLVHGLRLWVAHWPVLLVVALLGGAGRAAALWLAVEVSEHSTVGAWALLALAPLSAVAAVIAMLVVLRPALPGLARIAAAPGPADPAAGRERRLVDVLASVFVPFLAVYATYGYLAEDRFRFVNTVTVDRELLSNAGILDGTDTFDGERYWIGDGWVAAAVVLVALVVRWALGRLEGRLEGRAGRRDARVLGFLGAYVEAFWLLVAAAWIGVRTQAAWAWLESRQAVAIVLERWLDLLDALGPVAGPVDLVVDTLAGTLGALDDLVVLPLAWLTVGAVVYGHRLTPPPPPQVAPAAWQRLPAPVRRWTTDAVAPVVGDVRARLSALVGGLRQLAVAGLAPMLVFALAFLLATRAEEGVRWAMRAATGPLDTATYLAFAPHLEVVAHAVGLTVVVALLAAGVDRVLHAQGAQPSGSTA</sequence>
<comment type="caution">
    <text evidence="4">The sequence shown here is derived from an EMBL/GenBank/DDBJ whole genome shotgun (WGS) entry which is preliminary data.</text>
</comment>
<feature type="transmembrane region" description="Helical" evidence="2">
    <location>
        <begin position="191"/>
        <end position="213"/>
    </location>
</feature>
<evidence type="ECO:0000256" key="1">
    <source>
        <dbReference type="SAM" id="MobiDB-lite"/>
    </source>
</evidence>
<keyword evidence="2" id="KW-0812">Transmembrane</keyword>
<gene>
    <name evidence="4" type="ORF">BKA21_003220</name>
    <name evidence="3" type="ORF">Col01nite_22830</name>
</gene>
<evidence type="ECO:0000313" key="3">
    <source>
        <dbReference type="EMBL" id="GIG33124.1"/>
    </source>
</evidence>
<dbReference type="Proteomes" id="UP000577956">
    <property type="component" value="Unassembled WGS sequence"/>
</dbReference>
<feature type="transmembrane region" description="Helical" evidence="2">
    <location>
        <begin position="56"/>
        <end position="75"/>
    </location>
</feature>
<dbReference type="AlphaFoldDB" id="A0A7Y9FHY1"/>
<proteinExistence type="predicted"/>
<keyword evidence="2" id="KW-0472">Membrane</keyword>
<feature type="transmembrane region" description="Helical" evidence="2">
    <location>
        <begin position="234"/>
        <end position="253"/>
    </location>
</feature>
<feature type="transmembrane region" description="Helical" evidence="2">
    <location>
        <begin position="87"/>
        <end position="108"/>
    </location>
</feature>
<evidence type="ECO:0000256" key="2">
    <source>
        <dbReference type="SAM" id="Phobius"/>
    </source>
</evidence>
<keyword evidence="6" id="KW-1185">Reference proteome</keyword>
<feature type="region of interest" description="Disordered" evidence="1">
    <location>
        <begin position="1"/>
        <end position="23"/>
    </location>
</feature>
<evidence type="ECO:0000313" key="5">
    <source>
        <dbReference type="Proteomes" id="UP000577956"/>
    </source>
</evidence>
<dbReference type="RefSeq" id="WP_140460014.1">
    <property type="nucleotide sequence ID" value="NZ_BAABFI010000010.1"/>
</dbReference>
<accession>A0A7Y9FHY1</accession>
<protein>
    <submittedName>
        <fullName evidence="4">Uncharacterized membrane protein YkvA (DUF1232 family)</fullName>
    </submittedName>
</protein>